<evidence type="ECO:0000313" key="1">
    <source>
        <dbReference type="EMBL" id="VTP01118.1"/>
    </source>
</evidence>
<dbReference type="RefSeq" id="WP_204802141.1">
    <property type="nucleotide sequence ID" value="NZ_CAJMWM010000001.1"/>
</dbReference>
<name>A0A653EUR2_9MYCO</name>
<proteinExistence type="predicted"/>
<dbReference type="EMBL" id="LR589112">
    <property type="protein sequence ID" value="VTP01118.1"/>
    <property type="molecule type" value="Genomic_DNA"/>
</dbReference>
<gene>
    <name evidence="1" type="ORF">BIN_B_03908</name>
</gene>
<organism evidence="1">
    <name type="scientific">Mycobacterium riyadhense</name>
    <dbReference type="NCBI Taxonomy" id="486698"/>
    <lineage>
        <taxon>Bacteria</taxon>
        <taxon>Bacillati</taxon>
        <taxon>Actinomycetota</taxon>
        <taxon>Actinomycetes</taxon>
        <taxon>Mycobacteriales</taxon>
        <taxon>Mycobacteriaceae</taxon>
        <taxon>Mycobacterium</taxon>
    </lineage>
</organism>
<sequence length="98" mass="10611">MPTTTAADLLRRAAATGCVTGPCYVVAELDPDGNPISYLRGLAVKEFGPELTYRLTPDQTQAWRFRDRESAQVQADRFNSSSANPHLTVTELAAADIA</sequence>
<accession>A0A653EUR2</accession>
<reference evidence="1" key="1">
    <citation type="submission" date="2019-05" db="EMBL/GenBank/DDBJ databases">
        <authorList>
            <person name="Naeem R."/>
            <person name="Antony C."/>
            <person name="Guan Q."/>
        </authorList>
    </citation>
    <scope>NUCLEOTIDE SEQUENCE</scope>
    <source>
        <strain evidence="1">2</strain>
    </source>
</reference>
<protein>
    <submittedName>
        <fullName evidence="1">Uncharacterized protein</fullName>
    </submittedName>
</protein>
<dbReference type="AlphaFoldDB" id="A0A653EUR2"/>